<proteinExistence type="predicted"/>
<reference evidence="2 4" key="1">
    <citation type="submission" date="2015-06" db="EMBL/GenBank/DDBJ databases">
        <title>Genome sequence of Mycobacterium conceptionense strain MLE.</title>
        <authorList>
            <person name="Greninger A.L."/>
            <person name="Cunningham G."/>
            <person name="Chiu C.Y."/>
            <person name="Miller S."/>
        </authorList>
    </citation>
    <scope>NUCLEOTIDE SEQUENCE [LARGE SCALE GENOMIC DNA]</scope>
    <source>
        <strain evidence="2 4">MLE</strain>
    </source>
</reference>
<dbReference type="PATRIC" id="fig|451644.5.peg.7034"/>
<comment type="caution">
    <text evidence="2">The sequence shown here is derived from an EMBL/GenBank/DDBJ whole genome shotgun (WGS) entry which is preliminary data.</text>
</comment>
<name>A0A0J8WKY5_9MYCO</name>
<sequence length="203" mass="22784">MSQYPDPQVVVDDLGDKFLRAFVVAVDTARADLAVFEEFKPQWFVNFSKRFVANFIHERMWDSMTSQVASHPEVTVVDEEPTRQIHYGANYVVRFKRHAANLRIETFPTSGALAFWTNQAALPGLELVTLAMGYIWEPELGEIGEAILSFRDGKNNPVWSVTLTSPAGGEATGITWEPIDPQLPQLDLSDVVEERDEGTTDQP</sequence>
<evidence type="ECO:0000313" key="3">
    <source>
        <dbReference type="EMBL" id="OBF17526.1"/>
    </source>
</evidence>
<dbReference type="RefSeq" id="WP_019347181.1">
    <property type="nucleotide sequence ID" value="NZ_AGSZ01000505.1"/>
</dbReference>
<evidence type="ECO:0000313" key="2">
    <source>
        <dbReference type="EMBL" id="KMV13649.1"/>
    </source>
</evidence>
<feature type="region of interest" description="Disordered" evidence="1">
    <location>
        <begin position="169"/>
        <end position="203"/>
    </location>
</feature>
<dbReference type="GeneID" id="98803178"/>
<gene>
    <name evidence="3" type="ORF">A5726_19870</name>
    <name evidence="2" type="ORF">ACT17_34210</name>
</gene>
<dbReference type="Proteomes" id="UP000037594">
    <property type="component" value="Unassembled WGS sequence"/>
</dbReference>
<evidence type="ECO:0000313" key="4">
    <source>
        <dbReference type="Proteomes" id="UP000037594"/>
    </source>
</evidence>
<organism evidence="2 4">
    <name type="scientific">Mycolicibacterium conceptionense</name>
    <dbReference type="NCBI Taxonomy" id="451644"/>
    <lineage>
        <taxon>Bacteria</taxon>
        <taxon>Bacillati</taxon>
        <taxon>Actinomycetota</taxon>
        <taxon>Actinomycetes</taxon>
        <taxon>Mycobacteriales</taxon>
        <taxon>Mycobacteriaceae</taxon>
        <taxon>Mycolicibacterium</taxon>
    </lineage>
</organism>
<dbReference type="EMBL" id="LFOD01000084">
    <property type="protein sequence ID" value="KMV13649.1"/>
    <property type="molecule type" value="Genomic_DNA"/>
</dbReference>
<dbReference type="Proteomes" id="UP000093779">
    <property type="component" value="Unassembled WGS sequence"/>
</dbReference>
<dbReference type="EMBL" id="LZHX01000069">
    <property type="protein sequence ID" value="OBF17526.1"/>
    <property type="molecule type" value="Genomic_DNA"/>
</dbReference>
<reference evidence="3 5" key="2">
    <citation type="submission" date="2016-06" db="EMBL/GenBank/DDBJ databases">
        <authorList>
            <person name="Kjaerup R.B."/>
            <person name="Dalgaard T.S."/>
            <person name="Juul-Madsen H.R."/>
        </authorList>
    </citation>
    <scope>NUCLEOTIDE SEQUENCE [LARGE SCALE GENOMIC DNA]</scope>
    <source>
        <strain evidence="3 5">ACS1953</strain>
    </source>
</reference>
<accession>A0A0J8WKY5</accession>
<evidence type="ECO:0000256" key="1">
    <source>
        <dbReference type="SAM" id="MobiDB-lite"/>
    </source>
</evidence>
<dbReference type="AlphaFoldDB" id="A0A0J8WKY5"/>
<evidence type="ECO:0000313" key="5">
    <source>
        <dbReference type="Proteomes" id="UP000093779"/>
    </source>
</evidence>
<protein>
    <submittedName>
        <fullName evidence="2">Uncharacterized protein</fullName>
    </submittedName>
</protein>